<proteinExistence type="predicted"/>
<dbReference type="AlphaFoldDB" id="A0AAV4T0B4"/>
<keyword evidence="2" id="KW-1185">Reference proteome</keyword>
<reference evidence="1 2" key="1">
    <citation type="submission" date="2021-06" db="EMBL/GenBank/DDBJ databases">
        <title>Caerostris extrusa draft genome.</title>
        <authorList>
            <person name="Kono N."/>
            <person name="Arakawa K."/>
        </authorList>
    </citation>
    <scope>NUCLEOTIDE SEQUENCE [LARGE SCALE GENOMIC DNA]</scope>
</reference>
<evidence type="ECO:0000313" key="1">
    <source>
        <dbReference type="EMBL" id="GIY38097.1"/>
    </source>
</evidence>
<sequence>MQCPPGLIGHSKRHELTEFAILNRFISYSLGYLNSETQRNVHQGSHALRKRNQLMKFAILNRFISNSLGYPSSEVQPNIHKPFEKDKNLWNLQF</sequence>
<evidence type="ECO:0000313" key="2">
    <source>
        <dbReference type="Proteomes" id="UP001054945"/>
    </source>
</evidence>
<organism evidence="1 2">
    <name type="scientific">Caerostris extrusa</name>
    <name type="common">Bark spider</name>
    <name type="synonym">Caerostris bankana</name>
    <dbReference type="NCBI Taxonomy" id="172846"/>
    <lineage>
        <taxon>Eukaryota</taxon>
        <taxon>Metazoa</taxon>
        <taxon>Ecdysozoa</taxon>
        <taxon>Arthropoda</taxon>
        <taxon>Chelicerata</taxon>
        <taxon>Arachnida</taxon>
        <taxon>Araneae</taxon>
        <taxon>Araneomorphae</taxon>
        <taxon>Entelegynae</taxon>
        <taxon>Araneoidea</taxon>
        <taxon>Araneidae</taxon>
        <taxon>Caerostris</taxon>
    </lineage>
</organism>
<name>A0AAV4T0B4_CAEEX</name>
<dbReference type="Proteomes" id="UP001054945">
    <property type="component" value="Unassembled WGS sequence"/>
</dbReference>
<comment type="caution">
    <text evidence="1">The sequence shown here is derived from an EMBL/GenBank/DDBJ whole genome shotgun (WGS) entry which is preliminary data.</text>
</comment>
<gene>
    <name evidence="1" type="ORF">CEXT_762371</name>
</gene>
<accession>A0AAV4T0B4</accession>
<dbReference type="EMBL" id="BPLR01010254">
    <property type="protein sequence ID" value="GIY38097.1"/>
    <property type="molecule type" value="Genomic_DNA"/>
</dbReference>
<protein>
    <submittedName>
        <fullName evidence="1">Uncharacterized protein</fullName>
    </submittedName>
</protein>